<dbReference type="EMBL" id="MKGH01000063">
    <property type="protein sequence ID" value="PKX75970.1"/>
    <property type="molecule type" value="Genomic_DNA"/>
</dbReference>
<dbReference type="Pfam" id="PF01721">
    <property type="entry name" value="Bacteriocin_II"/>
    <property type="match status" value="1"/>
</dbReference>
<dbReference type="Proteomes" id="UP000234349">
    <property type="component" value="Unassembled WGS sequence"/>
</dbReference>
<dbReference type="SMR" id="A0AAX0V906"/>
<dbReference type="InterPro" id="IPR023388">
    <property type="entry name" value="Bacteriocin_IIa_dom_sf"/>
</dbReference>
<protein>
    <submittedName>
        <fullName evidence="9">Curvacin A</fullName>
    </submittedName>
</protein>
<keyword evidence="3" id="KW-0964">Secreted</keyword>
<keyword evidence="4" id="KW-0929">Antimicrobial</keyword>
<evidence type="ECO:0000256" key="2">
    <source>
        <dbReference type="ARBA" id="ARBA00007999"/>
    </source>
</evidence>
<dbReference type="GO" id="GO:0042742">
    <property type="term" value="P:defense response to bacterium"/>
    <property type="evidence" value="ECO:0007669"/>
    <property type="project" value="UniProtKB-KW"/>
</dbReference>
<comment type="subcellular location">
    <subcellularLocation>
        <location evidence="1">Secreted</location>
    </subcellularLocation>
</comment>
<dbReference type="AlphaFoldDB" id="A0AAX0V906"/>
<dbReference type="RefSeq" id="WP_032488606.1">
    <property type="nucleotide sequence ID" value="NZ_JAHIAI010000055.1"/>
</dbReference>
<dbReference type="Gene3D" id="1.20.5.130">
    <property type="match status" value="1"/>
</dbReference>
<evidence type="ECO:0000256" key="6">
    <source>
        <dbReference type="ARBA" id="ARBA00023048"/>
    </source>
</evidence>
<evidence type="ECO:0000256" key="1">
    <source>
        <dbReference type="ARBA" id="ARBA00004613"/>
    </source>
</evidence>
<gene>
    <name evidence="9" type="ORF">CUR37_09860</name>
</gene>
<comment type="caution">
    <text evidence="9">The sequence shown here is derived from an EMBL/GenBank/DDBJ whole genome shotgun (WGS) entry which is preliminary data.</text>
</comment>
<comment type="function">
    <text evidence="8">Bactericidal activity; inhibits closely related Lactobacilli, Listeria monocytogenes and ivanovvi, Enterococcus faecalis, Carnobacterium sp and Brocothrix thermosphacta.</text>
</comment>
<comment type="similarity">
    <text evidence="2">Belongs to the bacteriocin class IIA/YGNGV family.</text>
</comment>
<evidence type="ECO:0000256" key="7">
    <source>
        <dbReference type="ARBA" id="ARBA00023157"/>
    </source>
</evidence>
<dbReference type="GO" id="GO:0031640">
    <property type="term" value="P:killing of cells of another organism"/>
    <property type="evidence" value="ECO:0007669"/>
    <property type="project" value="UniProtKB-KW"/>
</dbReference>
<dbReference type="InterPro" id="IPR023384">
    <property type="entry name" value="Bacteriocin_IIa_CS"/>
</dbReference>
<evidence type="ECO:0000313" key="10">
    <source>
        <dbReference type="Proteomes" id="UP000234349"/>
    </source>
</evidence>
<dbReference type="FunFam" id="1.20.5.130:FF:000001">
    <property type="entry name" value="Bacteriocin hiracin-JM79"/>
    <property type="match status" value="1"/>
</dbReference>
<keyword evidence="5" id="KW-0044">Antibiotic</keyword>
<dbReference type="PROSITE" id="PS60030">
    <property type="entry name" value="BACTERIOCIN_IIA"/>
    <property type="match status" value="1"/>
</dbReference>
<evidence type="ECO:0000313" key="9">
    <source>
        <dbReference type="EMBL" id="PKX75970.1"/>
    </source>
</evidence>
<dbReference type="GO" id="GO:0005576">
    <property type="term" value="C:extracellular region"/>
    <property type="evidence" value="ECO:0007669"/>
    <property type="project" value="UniProtKB-SubCell"/>
</dbReference>
<evidence type="ECO:0000256" key="3">
    <source>
        <dbReference type="ARBA" id="ARBA00022525"/>
    </source>
</evidence>
<evidence type="ECO:0000256" key="8">
    <source>
        <dbReference type="ARBA" id="ARBA00058533"/>
    </source>
</evidence>
<name>A0AAX0V906_LATSK</name>
<evidence type="ECO:0000256" key="5">
    <source>
        <dbReference type="ARBA" id="ARBA00023022"/>
    </source>
</evidence>
<evidence type="ECO:0000256" key="4">
    <source>
        <dbReference type="ARBA" id="ARBA00022529"/>
    </source>
</evidence>
<accession>A0AAX0V906</accession>
<dbReference type="InterPro" id="IPR010133">
    <property type="entry name" value="Bacteriocin_signal_seq"/>
</dbReference>
<reference evidence="9 10" key="1">
    <citation type="submission" date="2016-09" db="EMBL/GenBank/DDBJ databases">
        <authorList>
            <person name="Inglin R.C."/>
        </authorList>
    </citation>
    <scope>NUCLEOTIDE SEQUENCE [LARGE SCALE GENOMIC DNA]</scope>
    <source>
        <strain evidence="9 10">RI-517</strain>
    </source>
</reference>
<keyword evidence="6" id="KW-0078">Bacteriocin</keyword>
<sequence length="59" mass="6257">MNNVKELSMTELQTITGGARSYGNGVYCNNKKCWVNRGEATQSIIGGMISGWASGLAGM</sequence>
<organism evidence="9 10">
    <name type="scientific">Latilactobacillus sakei</name>
    <name type="common">Lactobacillus sakei</name>
    <dbReference type="NCBI Taxonomy" id="1599"/>
    <lineage>
        <taxon>Bacteria</taxon>
        <taxon>Bacillati</taxon>
        <taxon>Bacillota</taxon>
        <taxon>Bacilli</taxon>
        <taxon>Lactobacillales</taxon>
        <taxon>Lactobacillaceae</taxon>
        <taxon>Latilactobacillus</taxon>
    </lineage>
</organism>
<proteinExistence type="inferred from homology"/>
<keyword evidence="7" id="KW-1015">Disulfide bond</keyword>
<dbReference type="NCBIfam" id="TIGR01847">
    <property type="entry name" value="bacteriocin_sig"/>
    <property type="match status" value="1"/>
</dbReference>
<dbReference type="InterPro" id="IPR002633">
    <property type="entry name" value="Bacteriocin_IIa"/>
</dbReference>